<feature type="transmembrane region" description="Helical" evidence="1">
    <location>
        <begin position="322"/>
        <end position="340"/>
    </location>
</feature>
<feature type="transmembrane region" description="Helical" evidence="1">
    <location>
        <begin position="403"/>
        <end position="425"/>
    </location>
</feature>
<accession>A0A078AIZ2</accession>
<keyword evidence="3" id="KW-1185">Reference proteome</keyword>
<feature type="transmembrane region" description="Helical" evidence="1">
    <location>
        <begin position="737"/>
        <end position="761"/>
    </location>
</feature>
<feature type="transmembrane region" description="Helical" evidence="1">
    <location>
        <begin position="855"/>
        <end position="876"/>
    </location>
</feature>
<feature type="transmembrane region" description="Helical" evidence="1">
    <location>
        <begin position="157"/>
        <end position="178"/>
    </location>
</feature>
<feature type="transmembrane region" description="Helical" evidence="1">
    <location>
        <begin position="378"/>
        <end position="397"/>
    </location>
</feature>
<evidence type="ECO:0000313" key="3">
    <source>
        <dbReference type="Proteomes" id="UP000039865"/>
    </source>
</evidence>
<feature type="transmembrane region" description="Helical" evidence="1">
    <location>
        <begin position="253"/>
        <end position="276"/>
    </location>
</feature>
<feature type="transmembrane region" description="Helical" evidence="1">
    <location>
        <begin position="213"/>
        <end position="233"/>
    </location>
</feature>
<evidence type="ECO:0000256" key="1">
    <source>
        <dbReference type="SAM" id="Phobius"/>
    </source>
</evidence>
<keyword evidence="1" id="KW-0472">Membrane</keyword>
<feature type="transmembrane region" description="Helical" evidence="1">
    <location>
        <begin position="830"/>
        <end position="848"/>
    </location>
</feature>
<dbReference type="EMBL" id="CCKQ01009922">
    <property type="protein sequence ID" value="CDW81427.1"/>
    <property type="molecule type" value="Genomic_DNA"/>
</dbReference>
<dbReference type="OrthoDB" id="10634366at2759"/>
<proteinExistence type="predicted"/>
<evidence type="ECO:0000313" key="2">
    <source>
        <dbReference type="EMBL" id="CDW81427.1"/>
    </source>
</evidence>
<reference evidence="2 3" key="1">
    <citation type="submission" date="2014-06" db="EMBL/GenBank/DDBJ databases">
        <authorList>
            <person name="Swart Estienne"/>
        </authorList>
    </citation>
    <scope>NUCLEOTIDE SEQUENCE [LARGE SCALE GENOMIC DNA]</scope>
    <source>
        <strain evidence="2 3">130c</strain>
    </source>
</reference>
<keyword evidence="1" id="KW-0812">Transmembrane</keyword>
<feature type="transmembrane region" description="Helical" evidence="1">
    <location>
        <begin position="706"/>
        <end position="731"/>
    </location>
</feature>
<gene>
    <name evidence="2" type="primary">Contig15610.g16634</name>
    <name evidence="2" type="ORF">STYLEM_10443</name>
</gene>
<dbReference type="AlphaFoldDB" id="A0A078AIZ2"/>
<feature type="transmembrane region" description="Helical" evidence="1">
    <location>
        <begin position="620"/>
        <end position="639"/>
    </location>
</feature>
<name>A0A078AIZ2_STYLE</name>
<sequence length="914" mass="106916">MKIDDDEFELQPYEGVAQNNQNKTFTAHLCSVKNYEEFKTRCFKFKETYDWHEVKYTTEFIKAFNSKEKWIKQVKGFLLLGMVFNYDLGLSPHVENPSMIARLDSKTFEKIMDKVNGSLRLEVEQQHVGKRYSYEAVDFYEVQIIHEYISDCDQFNFMIFLLIPIISFTVVVRITYIYRASKVIRHRQPGRFFKDKEIKVFAKKNLRKIKHMLRGILSMTAIQSVSFLLFYFVCPWKNFIYQTSLERILTVQMALIYPCTQAMQGLGIIYLSGIYMKFRKTTSKLSNCHLAIVFLIIFACSAFQMIFSLLDDEKNKIDYWMGRIWNVPVQILALVIQIIITQKSSNMIEEDIAASDDFSEQAKILLYKLQNVIKASRVPAIIYFLINAAASIQIIIRDDQAKLIFYMVQVLLQSILVFAFAVVFYPSKWIDHRIEEKKRLKIESKFGKAEREDENALIVESRESLYLNDQDYYYLKPYFYNKPKLFGLVSDKRRHWIADGYLCKADSYKEYLSACYNKHPANSWIVVHRYDSKNTPDFIEKLNKQEDTVYDIKSLVLVDDDFDIDLGANRNVQDSTYISRMNNFQGISLIQQILTTPQPIMASYHQRFDTSCRAYYTMEYLLAAFLAIQLVYTLPYIILSQNKQQHIQNLNTIPALDSDSRSKFNMWVYMILIFHIIQTIALLILSSECPLLPIRDQDAGARAKSVIAFLLIPLSQAMIDIGILYIAAYALRAQLPYSVGAGAYVAMFIFSFAVTALQLVFKLVDTRYDMLISLIFPIFKFIPFLMAMRDALSCQVNLRNHIAEDRETNQGKLIAYYRLYDTYLHLRKSVFFHYVLTIIMGTFIAILVQNPHWMLSYTLMIILQTFTLVIMTLQLYPTRWMTEECHKVDNQRYLGKIGRMRVDAGQNEILLPPQ</sequence>
<dbReference type="Proteomes" id="UP000039865">
    <property type="component" value="Unassembled WGS sequence"/>
</dbReference>
<feature type="transmembrane region" description="Helical" evidence="1">
    <location>
        <begin position="666"/>
        <end position="685"/>
    </location>
</feature>
<protein>
    <submittedName>
        <fullName evidence="2">Uncharacterized protein</fullName>
    </submittedName>
</protein>
<keyword evidence="1" id="KW-1133">Transmembrane helix</keyword>
<feature type="transmembrane region" description="Helical" evidence="1">
    <location>
        <begin position="288"/>
        <end position="310"/>
    </location>
</feature>
<dbReference type="InParanoid" id="A0A078AIZ2"/>
<organism evidence="2 3">
    <name type="scientific">Stylonychia lemnae</name>
    <name type="common">Ciliate</name>
    <dbReference type="NCBI Taxonomy" id="5949"/>
    <lineage>
        <taxon>Eukaryota</taxon>
        <taxon>Sar</taxon>
        <taxon>Alveolata</taxon>
        <taxon>Ciliophora</taxon>
        <taxon>Intramacronucleata</taxon>
        <taxon>Spirotrichea</taxon>
        <taxon>Stichotrichia</taxon>
        <taxon>Sporadotrichida</taxon>
        <taxon>Oxytrichidae</taxon>
        <taxon>Stylonychinae</taxon>
        <taxon>Stylonychia</taxon>
    </lineage>
</organism>